<gene>
    <name evidence="10" type="ORF">BDZ94DRAFT_1159859</name>
</gene>
<reference evidence="10" key="1">
    <citation type="submission" date="2020-11" db="EMBL/GenBank/DDBJ databases">
        <authorList>
            <consortium name="DOE Joint Genome Institute"/>
            <person name="Ahrendt S."/>
            <person name="Riley R."/>
            <person name="Andreopoulos W."/>
            <person name="Labutti K."/>
            <person name="Pangilinan J."/>
            <person name="Ruiz-Duenas F.J."/>
            <person name="Barrasa J.M."/>
            <person name="Sanchez-Garcia M."/>
            <person name="Camarero S."/>
            <person name="Miyauchi S."/>
            <person name="Serrano A."/>
            <person name="Linde D."/>
            <person name="Babiker R."/>
            <person name="Drula E."/>
            <person name="Ayuso-Fernandez I."/>
            <person name="Pacheco R."/>
            <person name="Padilla G."/>
            <person name="Ferreira P."/>
            <person name="Barriuso J."/>
            <person name="Kellner H."/>
            <person name="Castanera R."/>
            <person name="Alfaro M."/>
            <person name="Ramirez L."/>
            <person name="Pisabarro A.G."/>
            <person name="Kuo A."/>
            <person name="Tritt A."/>
            <person name="Lipzen A."/>
            <person name="He G."/>
            <person name="Yan M."/>
            <person name="Ng V."/>
            <person name="Cullen D."/>
            <person name="Martin F."/>
            <person name="Rosso M.-N."/>
            <person name="Henrissat B."/>
            <person name="Hibbett D."/>
            <person name="Martinez A.T."/>
            <person name="Grigoriev I.V."/>
        </authorList>
    </citation>
    <scope>NUCLEOTIDE SEQUENCE</scope>
    <source>
        <strain evidence="10">CBS 247.69</strain>
    </source>
</reference>
<feature type="signal peptide" evidence="8">
    <location>
        <begin position="1"/>
        <end position="19"/>
    </location>
</feature>
<organism evidence="10 11">
    <name type="scientific">Collybia nuda</name>
    <dbReference type="NCBI Taxonomy" id="64659"/>
    <lineage>
        <taxon>Eukaryota</taxon>
        <taxon>Fungi</taxon>
        <taxon>Dikarya</taxon>
        <taxon>Basidiomycota</taxon>
        <taxon>Agaricomycotina</taxon>
        <taxon>Agaricomycetes</taxon>
        <taxon>Agaricomycetidae</taxon>
        <taxon>Agaricales</taxon>
        <taxon>Tricholomatineae</taxon>
        <taxon>Clitocybaceae</taxon>
        <taxon>Collybia</taxon>
    </lineage>
</organism>
<dbReference type="PANTHER" id="PTHR31776">
    <property type="entry name" value="ALPHA-L-ARABINOFURANOSIDASE 1"/>
    <property type="match status" value="1"/>
</dbReference>
<dbReference type="Gene3D" id="3.20.20.80">
    <property type="entry name" value="Glycosidases"/>
    <property type="match status" value="1"/>
</dbReference>
<dbReference type="Pfam" id="PF06964">
    <property type="entry name" value="Alpha-L-AF_C"/>
    <property type="match status" value="1"/>
</dbReference>
<dbReference type="Gene3D" id="2.60.120.260">
    <property type="entry name" value="Galactose-binding domain-like"/>
    <property type="match status" value="1"/>
</dbReference>
<evidence type="ECO:0000256" key="5">
    <source>
        <dbReference type="ARBA" id="ARBA00022729"/>
    </source>
</evidence>
<dbReference type="GO" id="GO:0046373">
    <property type="term" value="P:L-arabinose metabolic process"/>
    <property type="evidence" value="ECO:0007669"/>
    <property type="project" value="InterPro"/>
</dbReference>
<dbReference type="AlphaFoldDB" id="A0A9P6CM75"/>
<feature type="chain" id="PRO_5040461405" description="non-reducing end alpha-L-arabinofuranosidase" evidence="8">
    <location>
        <begin position="20"/>
        <end position="621"/>
    </location>
</feature>
<evidence type="ECO:0000256" key="3">
    <source>
        <dbReference type="ARBA" id="ARBA00007186"/>
    </source>
</evidence>
<dbReference type="PANTHER" id="PTHR31776:SF0">
    <property type="entry name" value="ALPHA-L-ARABINOFURANOSIDASE 1"/>
    <property type="match status" value="1"/>
</dbReference>
<evidence type="ECO:0000256" key="7">
    <source>
        <dbReference type="ARBA" id="ARBA00023180"/>
    </source>
</evidence>
<evidence type="ECO:0000256" key="1">
    <source>
        <dbReference type="ARBA" id="ARBA00001462"/>
    </source>
</evidence>
<evidence type="ECO:0000256" key="4">
    <source>
        <dbReference type="ARBA" id="ARBA00012670"/>
    </source>
</evidence>
<comment type="caution">
    <text evidence="10">The sequence shown here is derived from an EMBL/GenBank/DDBJ whole genome shotgun (WGS) entry which is preliminary data.</text>
</comment>
<comment type="catalytic activity">
    <reaction evidence="1">
        <text>Hydrolysis of terminal non-reducing alpha-L-arabinofuranoside residues in alpha-L-arabinosides.</text>
        <dbReference type="EC" id="3.2.1.55"/>
    </reaction>
</comment>
<keyword evidence="6 10" id="KW-0378">Hydrolase</keyword>
<protein>
    <recommendedName>
        <fullName evidence="4">non-reducing end alpha-L-arabinofuranosidase</fullName>
        <ecNumber evidence="4">3.2.1.55</ecNumber>
    </recommendedName>
</protein>
<keyword evidence="7" id="KW-0325">Glycoprotein</keyword>
<name>A0A9P6CM75_9AGAR</name>
<dbReference type="SMART" id="SM00813">
    <property type="entry name" value="Alpha-L-AF_C"/>
    <property type="match status" value="1"/>
</dbReference>
<dbReference type="InterPro" id="IPR051563">
    <property type="entry name" value="Glycosyl_Hydrolase_51"/>
</dbReference>
<dbReference type="InterPro" id="IPR010720">
    <property type="entry name" value="Alpha-L-AF_C"/>
</dbReference>
<evidence type="ECO:0000256" key="8">
    <source>
        <dbReference type="SAM" id="SignalP"/>
    </source>
</evidence>
<dbReference type="SUPFAM" id="SSF51445">
    <property type="entry name" value="(Trans)glycosidases"/>
    <property type="match status" value="1"/>
</dbReference>
<dbReference type="Proteomes" id="UP000807353">
    <property type="component" value="Unassembled WGS sequence"/>
</dbReference>
<dbReference type="EC" id="3.2.1.55" evidence="4"/>
<dbReference type="GO" id="GO:0046556">
    <property type="term" value="F:alpha-L-arabinofuranosidase activity"/>
    <property type="evidence" value="ECO:0007669"/>
    <property type="project" value="UniProtKB-EC"/>
</dbReference>
<dbReference type="OrthoDB" id="406864at2759"/>
<keyword evidence="5 8" id="KW-0732">Signal</keyword>
<evidence type="ECO:0000313" key="10">
    <source>
        <dbReference type="EMBL" id="KAF9465654.1"/>
    </source>
</evidence>
<proteinExistence type="inferred from homology"/>
<keyword evidence="11" id="KW-1185">Reference proteome</keyword>
<evidence type="ECO:0000256" key="6">
    <source>
        <dbReference type="ARBA" id="ARBA00022801"/>
    </source>
</evidence>
<comment type="pathway">
    <text evidence="2">Glycan metabolism; L-arabinan degradation.</text>
</comment>
<feature type="domain" description="Alpha-L-arabinofuranosidase C-terminal" evidence="9">
    <location>
        <begin position="427"/>
        <end position="611"/>
    </location>
</feature>
<evidence type="ECO:0000313" key="11">
    <source>
        <dbReference type="Proteomes" id="UP000807353"/>
    </source>
</evidence>
<sequence length="621" mass="67768">MVYWSSLTIFALFVARCQADRTITVGPTARPIPTTLLLRNRAFQKVTPNTPEALDGWRSINNAGLTIIADPTPVSNALPNSLEVKFPPNKFGPIGFGNEGFVGGLKVDKSLTYTASFFYRFPVASSFKGNAVIGLQTSTGLSLGSATAVLSGTQTTWQQITVTFTPSQNPFNNKNYFSITLDGIASSGQTIHFAMLSLFPPTFRGRVNGLRPDLATALLEMTPGFLRFPGGKNLGNSVDTRWQWNNTVGKLVDRPGRVGTWGYVNTDGLGLLEFLTLCEDLSVTPIMGVWAGFSLDGNSVPIEDFWPYIQQAIDQINFAIAPTSHPLGLLRSQLGHTAPFALTYIEIGNEEFFSSDTYVDRWGYMTSVLSQNFPQLRYIATSNSNNPVLYPDPTHWDVHSFQTPGWFASNSFFYDGFERNGTMYLEGEYAATTNDLVAKHDRLLYPTMKGAASEAAYMTGLERNSDIVFGASYSPLLNVISGEKTPNLISFDVTTVYRSTSYYVQMMFANNRGATLMQSTLPDPTGTLFWTVSRDVYAQMYFIKIVNVAAASEVVTVKLPGVFLSGAAVVLTGAPDASNTPTTPGLVVPVINAINLSAYVNTHSHTAPAYSVTVLRIGPVY</sequence>
<dbReference type="Pfam" id="PF22848">
    <property type="entry name" value="ASD1_dom"/>
    <property type="match status" value="1"/>
</dbReference>
<evidence type="ECO:0000259" key="9">
    <source>
        <dbReference type="SMART" id="SM00813"/>
    </source>
</evidence>
<dbReference type="Gene3D" id="2.60.40.1180">
    <property type="entry name" value="Golgi alpha-mannosidase II"/>
    <property type="match status" value="1"/>
</dbReference>
<accession>A0A9P6CM75</accession>
<evidence type="ECO:0000256" key="2">
    <source>
        <dbReference type="ARBA" id="ARBA00004834"/>
    </source>
</evidence>
<dbReference type="InterPro" id="IPR017853">
    <property type="entry name" value="GH"/>
</dbReference>
<dbReference type="InterPro" id="IPR055235">
    <property type="entry name" value="ASD1_cat"/>
</dbReference>
<comment type="similarity">
    <text evidence="3">Belongs to the glycosyl hydrolase 51 family.</text>
</comment>
<dbReference type="InterPro" id="IPR013780">
    <property type="entry name" value="Glyco_hydro_b"/>
</dbReference>
<dbReference type="EMBL" id="MU150246">
    <property type="protein sequence ID" value="KAF9465654.1"/>
    <property type="molecule type" value="Genomic_DNA"/>
</dbReference>